<dbReference type="Gene3D" id="3.10.180.10">
    <property type="entry name" value="2,3-Dihydroxybiphenyl 1,2-Dioxygenase, domain 1"/>
    <property type="match status" value="1"/>
</dbReference>
<evidence type="ECO:0000313" key="3">
    <source>
        <dbReference type="Proteomes" id="UP001139179"/>
    </source>
</evidence>
<dbReference type="InterPro" id="IPR004360">
    <property type="entry name" value="Glyas_Fos-R_dOase_dom"/>
</dbReference>
<dbReference type="EMBL" id="JAMBOL010000007">
    <property type="protein sequence ID" value="MCM3714447.1"/>
    <property type="molecule type" value="Genomic_DNA"/>
</dbReference>
<dbReference type="SUPFAM" id="SSF54593">
    <property type="entry name" value="Glyoxalase/Bleomycin resistance protein/Dihydroxybiphenyl dioxygenase"/>
    <property type="match status" value="1"/>
</dbReference>
<dbReference type="InterPro" id="IPR029068">
    <property type="entry name" value="Glyas_Bleomycin-R_OHBP_Dase"/>
</dbReference>
<gene>
    <name evidence="2" type="ORF">M3202_10145</name>
</gene>
<evidence type="ECO:0000313" key="2">
    <source>
        <dbReference type="EMBL" id="MCM3714447.1"/>
    </source>
</evidence>
<evidence type="ECO:0000259" key="1">
    <source>
        <dbReference type="PROSITE" id="PS51819"/>
    </source>
</evidence>
<proteinExistence type="predicted"/>
<organism evidence="2 3">
    <name type="scientific">Halalkalibacter oceani</name>
    <dbReference type="NCBI Taxonomy" id="1653776"/>
    <lineage>
        <taxon>Bacteria</taxon>
        <taxon>Bacillati</taxon>
        <taxon>Bacillota</taxon>
        <taxon>Bacilli</taxon>
        <taxon>Bacillales</taxon>
        <taxon>Bacillaceae</taxon>
        <taxon>Halalkalibacter</taxon>
    </lineage>
</organism>
<feature type="domain" description="VOC" evidence="1">
    <location>
        <begin position="6"/>
        <end position="125"/>
    </location>
</feature>
<keyword evidence="3" id="KW-1185">Reference proteome</keyword>
<dbReference type="PROSITE" id="PS51819">
    <property type="entry name" value="VOC"/>
    <property type="match status" value="1"/>
</dbReference>
<dbReference type="Proteomes" id="UP001139179">
    <property type="component" value="Unassembled WGS sequence"/>
</dbReference>
<comment type="caution">
    <text evidence="2">The sequence shown here is derived from an EMBL/GenBank/DDBJ whole genome shotgun (WGS) entry which is preliminary data.</text>
</comment>
<reference evidence="2" key="1">
    <citation type="submission" date="2022-05" db="EMBL/GenBank/DDBJ databases">
        <title>Comparative Genomics of Spacecraft Associated Microbes.</title>
        <authorList>
            <person name="Tran M.T."/>
            <person name="Wright A."/>
            <person name="Seuylemezian A."/>
            <person name="Eisen J."/>
            <person name="Coil D."/>
        </authorList>
    </citation>
    <scope>NUCLEOTIDE SEQUENCE</scope>
    <source>
        <strain evidence="2">214.1.1</strain>
    </source>
</reference>
<name>A0A9X2DS58_9BACI</name>
<dbReference type="PANTHER" id="PTHR21366">
    <property type="entry name" value="GLYOXALASE FAMILY PROTEIN"/>
    <property type="match status" value="1"/>
</dbReference>
<dbReference type="AlphaFoldDB" id="A0A9X2DS58"/>
<protein>
    <submittedName>
        <fullName evidence="2">VOC family protein</fullName>
    </submittedName>
</protein>
<dbReference type="Pfam" id="PF00903">
    <property type="entry name" value="Glyoxalase"/>
    <property type="match status" value="1"/>
</dbReference>
<dbReference type="InterPro" id="IPR037523">
    <property type="entry name" value="VOC_core"/>
</dbReference>
<dbReference type="InterPro" id="IPR050383">
    <property type="entry name" value="GlyoxalaseI/FosfomycinResist"/>
</dbReference>
<accession>A0A9X2DS58</accession>
<sequence length="152" mass="17343">MFEMEGIHHVSLSITDIHEARQFYSTILGLAEIERPDFGFPGIWYQVGEQQLHLTVHPASDTLRPKSVVETKAGHFAIRVKDYDQTLHYLKQSGVQLVEKPESKSGFAQIFCLDPDNNVIELNVDQADLQRCSRVCRDLYKDEKKLANEVLG</sequence>